<sequence>MNSSNYWDEHSKAGMAGGLLCTLTVTIPGAEIVKTIVLAAVGALVSFGVPLLLKTIVLYFKKGGK</sequence>
<keyword evidence="1" id="KW-0812">Transmembrane</keyword>
<feature type="transmembrane region" description="Helical" evidence="1">
    <location>
        <begin position="36"/>
        <end position="60"/>
    </location>
</feature>
<organism evidence="2 3">
    <name type="scientific">Filimonas zeae</name>
    <dbReference type="NCBI Taxonomy" id="1737353"/>
    <lineage>
        <taxon>Bacteria</taxon>
        <taxon>Pseudomonadati</taxon>
        <taxon>Bacteroidota</taxon>
        <taxon>Chitinophagia</taxon>
        <taxon>Chitinophagales</taxon>
        <taxon>Chitinophagaceae</taxon>
        <taxon>Filimonas</taxon>
    </lineage>
</organism>
<keyword evidence="3" id="KW-1185">Reference proteome</keyword>
<accession>A0A917J298</accession>
<comment type="caution">
    <text evidence="2">The sequence shown here is derived from an EMBL/GenBank/DDBJ whole genome shotgun (WGS) entry which is preliminary data.</text>
</comment>
<name>A0A917J298_9BACT</name>
<gene>
    <name evidence="2" type="ORF">GCM10011379_36610</name>
</gene>
<proteinExistence type="predicted"/>
<keyword evidence="1" id="KW-0472">Membrane</keyword>
<evidence type="ECO:0000256" key="1">
    <source>
        <dbReference type="SAM" id="Phobius"/>
    </source>
</evidence>
<feature type="transmembrane region" description="Helical" evidence="1">
    <location>
        <begin position="12"/>
        <end position="30"/>
    </location>
</feature>
<evidence type="ECO:0000313" key="3">
    <source>
        <dbReference type="Proteomes" id="UP000627292"/>
    </source>
</evidence>
<dbReference type="RefSeq" id="WP_188955061.1">
    <property type="nucleotide sequence ID" value="NZ_BMIB01000003.1"/>
</dbReference>
<keyword evidence="1" id="KW-1133">Transmembrane helix</keyword>
<dbReference type="AlphaFoldDB" id="A0A917J298"/>
<reference evidence="2" key="2">
    <citation type="submission" date="2020-09" db="EMBL/GenBank/DDBJ databases">
        <authorList>
            <person name="Sun Q."/>
            <person name="Zhou Y."/>
        </authorList>
    </citation>
    <scope>NUCLEOTIDE SEQUENCE</scope>
    <source>
        <strain evidence="2">CGMCC 1.15290</strain>
    </source>
</reference>
<reference evidence="2" key="1">
    <citation type="journal article" date="2014" name="Int. J. Syst. Evol. Microbiol.">
        <title>Complete genome sequence of Corynebacterium casei LMG S-19264T (=DSM 44701T), isolated from a smear-ripened cheese.</title>
        <authorList>
            <consortium name="US DOE Joint Genome Institute (JGI-PGF)"/>
            <person name="Walter F."/>
            <person name="Albersmeier A."/>
            <person name="Kalinowski J."/>
            <person name="Ruckert C."/>
        </authorList>
    </citation>
    <scope>NUCLEOTIDE SEQUENCE</scope>
    <source>
        <strain evidence="2">CGMCC 1.15290</strain>
    </source>
</reference>
<evidence type="ECO:0000313" key="2">
    <source>
        <dbReference type="EMBL" id="GGH74222.1"/>
    </source>
</evidence>
<dbReference type="Proteomes" id="UP000627292">
    <property type="component" value="Unassembled WGS sequence"/>
</dbReference>
<dbReference type="EMBL" id="BMIB01000003">
    <property type="protein sequence ID" value="GGH74222.1"/>
    <property type="molecule type" value="Genomic_DNA"/>
</dbReference>
<protein>
    <submittedName>
        <fullName evidence="2">Uncharacterized protein</fullName>
    </submittedName>
</protein>